<evidence type="ECO:0000313" key="7">
    <source>
        <dbReference type="EMBL" id="SHG98779.1"/>
    </source>
</evidence>
<dbReference type="PANTHER" id="PTHR12918:SF1">
    <property type="entry name" value="CYSTEINE DIOXYGENASE TYPE 1"/>
    <property type="match status" value="1"/>
</dbReference>
<dbReference type="GO" id="GO:0016702">
    <property type="term" value="F:oxidoreductase activity, acting on single donors with incorporation of molecular oxygen, incorporation of two atoms of oxygen"/>
    <property type="evidence" value="ECO:0007669"/>
    <property type="project" value="InterPro"/>
</dbReference>
<dbReference type="RefSeq" id="WP_073391263.1">
    <property type="nucleotide sequence ID" value="NZ_FQVU01000004.1"/>
</dbReference>
<dbReference type="InterPro" id="IPR014710">
    <property type="entry name" value="RmlC-like_jellyroll"/>
</dbReference>
<keyword evidence="3 7" id="KW-0223">Dioxygenase</keyword>
<feature type="binding site" evidence="6">
    <location>
        <position position="115"/>
    </location>
    <ligand>
        <name>Fe cation</name>
        <dbReference type="ChEBI" id="CHEBI:24875"/>
        <note>catalytic</note>
    </ligand>
</feature>
<feature type="binding site" evidence="6">
    <location>
        <position position="69"/>
    </location>
    <ligand>
        <name>Fe cation</name>
        <dbReference type="ChEBI" id="CHEBI:24875"/>
        <note>catalytic</note>
    </ligand>
</feature>
<feature type="binding site" evidence="6">
    <location>
        <position position="71"/>
    </location>
    <ligand>
        <name>Fe cation</name>
        <dbReference type="ChEBI" id="CHEBI:24875"/>
        <note>catalytic</note>
    </ligand>
</feature>
<evidence type="ECO:0000256" key="1">
    <source>
        <dbReference type="ARBA" id="ARBA00006622"/>
    </source>
</evidence>
<dbReference type="Pfam" id="PF05995">
    <property type="entry name" value="CDO_I"/>
    <property type="match status" value="1"/>
</dbReference>
<comment type="similarity">
    <text evidence="1">Belongs to the cysteine dioxygenase family.</text>
</comment>
<dbReference type="EMBL" id="FQVU01000004">
    <property type="protein sequence ID" value="SHG98779.1"/>
    <property type="molecule type" value="Genomic_DNA"/>
</dbReference>
<dbReference type="SUPFAM" id="SSF51182">
    <property type="entry name" value="RmlC-like cupins"/>
    <property type="match status" value="1"/>
</dbReference>
<keyword evidence="4" id="KW-0560">Oxidoreductase</keyword>
<name>A0A1M5PBF0_9ACTN</name>
<reference evidence="7 8" key="1">
    <citation type="submission" date="2016-11" db="EMBL/GenBank/DDBJ databases">
        <authorList>
            <person name="Jaros S."/>
            <person name="Januszkiewicz K."/>
            <person name="Wedrychowicz H."/>
        </authorList>
    </citation>
    <scope>NUCLEOTIDE SEQUENCE [LARGE SCALE GENOMIC DNA]</scope>
    <source>
        <strain evidence="7 8">DSM 45627</strain>
    </source>
</reference>
<keyword evidence="2 6" id="KW-0479">Metal-binding</keyword>
<dbReference type="AlphaFoldDB" id="A0A1M5PBF0"/>
<dbReference type="InterPro" id="IPR010300">
    <property type="entry name" value="CDO_1"/>
</dbReference>
<dbReference type="GO" id="GO:0008198">
    <property type="term" value="F:ferrous iron binding"/>
    <property type="evidence" value="ECO:0007669"/>
    <property type="project" value="TreeGrafter"/>
</dbReference>
<organism evidence="7 8">
    <name type="scientific">Jatrophihabitans endophyticus</name>
    <dbReference type="NCBI Taxonomy" id="1206085"/>
    <lineage>
        <taxon>Bacteria</taxon>
        <taxon>Bacillati</taxon>
        <taxon>Actinomycetota</taxon>
        <taxon>Actinomycetes</taxon>
        <taxon>Jatrophihabitantales</taxon>
        <taxon>Jatrophihabitantaceae</taxon>
        <taxon>Jatrophihabitans</taxon>
    </lineage>
</organism>
<accession>A0A1M5PBF0</accession>
<gene>
    <name evidence="7" type="ORF">SAMN05443575_3025</name>
</gene>
<protein>
    <submittedName>
        <fullName evidence="7">Cysteine dioxygenase type I</fullName>
    </submittedName>
</protein>
<sequence>MPRTSADSLYLTPLQLIEFTRFWADEVAHGKYPYIDYDPDERWHQRIYRDRRVDVWLISWLPTQGTQLHDHGGSAGSFTVLDGELTEAVVTGGDRLVDHRRGANESVGFGARYVHDVRNLSDAPAVSVHAYSAPLTSMNFYDLNDGRLERLATLATDDPEPEVDLGSVRRAS</sequence>
<proteinExistence type="inferred from homology"/>
<dbReference type="InterPro" id="IPR011051">
    <property type="entry name" value="RmlC_Cupin_sf"/>
</dbReference>
<dbReference type="STRING" id="1206085.SAMN05443575_3025"/>
<evidence type="ECO:0000256" key="2">
    <source>
        <dbReference type="ARBA" id="ARBA00022723"/>
    </source>
</evidence>
<keyword evidence="8" id="KW-1185">Reference proteome</keyword>
<dbReference type="CDD" id="cd10548">
    <property type="entry name" value="cupin_CDO"/>
    <property type="match status" value="1"/>
</dbReference>
<dbReference type="Gene3D" id="2.60.120.10">
    <property type="entry name" value="Jelly Rolls"/>
    <property type="match status" value="1"/>
</dbReference>
<dbReference type="Proteomes" id="UP000186132">
    <property type="component" value="Unassembled WGS sequence"/>
</dbReference>
<evidence type="ECO:0000256" key="3">
    <source>
        <dbReference type="ARBA" id="ARBA00022964"/>
    </source>
</evidence>
<dbReference type="PANTHER" id="PTHR12918">
    <property type="entry name" value="CYSTEINE DIOXYGENASE"/>
    <property type="match status" value="1"/>
</dbReference>
<evidence type="ECO:0000256" key="6">
    <source>
        <dbReference type="PIRSR" id="PIRSR610300-51"/>
    </source>
</evidence>
<evidence type="ECO:0000256" key="5">
    <source>
        <dbReference type="ARBA" id="ARBA00023004"/>
    </source>
</evidence>
<evidence type="ECO:0000256" key="4">
    <source>
        <dbReference type="ARBA" id="ARBA00023002"/>
    </source>
</evidence>
<dbReference type="OrthoDB" id="4217976at2"/>
<evidence type="ECO:0000313" key="8">
    <source>
        <dbReference type="Proteomes" id="UP000186132"/>
    </source>
</evidence>
<keyword evidence="5 6" id="KW-0408">Iron</keyword>